<dbReference type="Proteomes" id="UP001225646">
    <property type="component" value="Unassembled WGS sequence"/>
</dbReference>
<dbReference type="InterPro" id="IPR007060">
    <property type="entry name" value="FtsL/DivIC"/>
</dbReference>
<evidence type="ECO:0000256" key="4">
    <source>
        <dbReference type="ARBA" id="ARBA00022989"/>
    </source>
</evidence>
<keyword evidence="3 7" id="KW-0812">Transmembrane</keyword>
<evidence type="ECO:0000313" key="10">
    <source>
        <dbReference type="Proteomes" id="UP001225646"/>
    </source>
</evidence>
<keyword evidence="5 7" id="KW-0472">Membrane</keyword>
<protein>
    <recommendedName>
        <fullName evidence="7 8">Cell division protein FtsL</fullName>
    </recommendedName>
</protein>
<evidence type="ECO:0000256" key="8">
    <source>
        <dbReference type="NCBIfam" id="TIGR02209"/>
    </source>
</evidence>
<sequence>MSNLAVKIRQKQYQEQQSKRRVKEKVIVKKRPLFTLGEKILFMIFLFIVLIGSIFIVSNYVKLYQVNMDIQAIEMKVKEQERMNHDLLIQKKELSNPERIWSKAKELGLTLNPNHVKGVQD</sequence>
<comment type="caution">
    <text evidence="9">The sequence shown here is derived from an EMBL/GenBank/DDBJ whole genome shotgun (WGS) entry which is preliminary data.</text>
</comment>
<feature type="transmembrane region" description="Helical" evidence="7">
    <location>
        <begin position="40"/>
        <end position="61"/>
    </location>
</feature>
<proteinExistence type="inferred from homology"/>
<dbReference type="GO" id="GO:0051301">
    <property type="term" value="P:cell division"/>
    <property type="evidence" value="ECO:0007669"/>
    <property type="project" value="UniProtKB-KW"/>
</dbReference>
<evidence type="ECO:0000256" key="3">
    <source>
        <dbReference type="ARBA" id="ARBA00022692"/>
    </source>
</evidence>
<dbReference type="Pfam" id="PF04977">
    <property type="entry name" value="DivIC"/>
    <property type="match status" value="1"/>
</dbReference>
<gene>
    <name evidence="7" type="primary">ftsL</name>
    <name evidence="9" type="ORF">J2S06_000700</name>
</gene>
<keyword evidence="6 7" id="KW-0131">Cell cycle</keyword>
<dbReference type="NCBIfam" id="TIGR02209">
    <property type="entry name" value="ftsL_broad"/>
    <property type="match status" value="1"/>
</dbReference>
<dbReference type="RefSeq" id="WP_419151294.1">
    <property type="nucleotide sequence ID" value="NZ_JAUSTR010000001.1"/>
</dbReference>
<evidence type="ECO:0000256" key="1">
    <source>
        <dbReference type="ARBA" id="ARBA00022475"/>
    </source>
</evidence>
<keyword evidence="1 7" id="KW-1003">Cell membrane</keyword>
<dbReference type="EMBL" id="JAUSTR010000001">
    <property type="protein sequence ID" value="MDQ0161630.1"/>
    <property type="molecule type" value="Genomic_DNA"/>
</dbReference>
<keyword evidence="10" id="KW-1185">Reference proteome</keyword>
<evidence type="ECO:0000256" key="2">
    <source>
        <dbReference type="ARBA" id="ARBA00022618"/>
    </source>
</evidence>
<name>A0ABT9VL85_9BACI</name>
<organism evidence="9 10">
    <name type="scientific">Aeribacillus alveayuensis</name>
    <dbReference type="NCBI Taxonomy" id="279215"/>
    <lineage>
        <taxon>Bacteria</taxon>
        <taxon>Bacillati</taxon>
        <taxon>Bacillota</taxon>
        <taxon>Bacilli</taxon>
        <taxon>Bacillales</taxon>
        <taxon>Bacillaceae</taxon>
        <taxon>Aeribacillus</taxon>
    </lineage>
</organism>
<keyword evidence="4 7" id="KW-1133">Transmembrane helix</keyword>
<keyword evidence="2 7" id="KW-0132">Cell division</keyword>
<comment type="similarity">
    <text evidence="7">Belongs to the FtsL family.</text>
</comment>
<dbReference type="InterPro" id="IPR011922">
    <property type="entry name" value="Cell_div_FtsL"/>
</dbReference>
<dbReference type="HAMAP" id="MF_00910">
    <property type="entry name" value="FtsL"/>
    <property type="match status" value="1"/>
</dbReference>
<reference evidence="9 10" key="1">
    <citation type="submission" date="2023-07" db="EMBL/GenBank/DDBJ databases">
        <title>Genomic Encyclopedia of Type Strains, Phase IV (KMG-IV): sequencing the most valuable type-strain genomes for metagenomic binning, comparative biology and taxonomic classification.</title>
        <authorList>
            <person name="Goeker M."/>
        </authorList>
    </citation>
    <scope>NUCLEOTIDE SEQUENCE [LARGE SCALE GENOMIC DNA]</scope>
    <source>
        <strain evidence="9 10">DSM 19092</strain>
    </source>
</reference>
<evidence type="ECO:0000313" key="9">
    <source>
        <dbReference type="EMBL" id="MDQ0161630.1"/>
    </source>
</evidence>
<comment type="subcellular location">
    <subcellularLocation>
        <location evidence="7">Cell membrane</location>
        <topology evidence="7">Single-pass type II membrane protein</topology>
    </subcellularLocation>
    <text evidence="7">Localizes to the division septum where it forms a ring structure.</text>
</comment>
<comment type="function">
    <text evidence="7">Essential cell division protein.</text>
</comment>
<evidence type="ECO:0000256" key="6">
    <source>
        <dbReference type="ARBA" id="ARBA00023306"/>
    </source>
</evidence>
<accession>A0ABT9VL85</accession>
<evidence type="ECO:0000256" key="7">
    <source>
        <dbReference type="HAMAP-Rule" id="MF_00910"/>
    </source>
</evidence>
<evidence type="ECO:0000256" key="5">
    <source>
        <dbReference type="ARBA" id="ARBA00023136"/>
    </source>
</evidence>